<sequence length="253" mass="28642">MSSTQEPLRLVDFDRYADHIVTHPKEIDFILRNLWQQRTNLGLFVAQRYVMPTQIVGLADHALFFDLSQNEALNQSVVEKPAVCQGKLDGILTQFAVESLRLAHYQGTRAFQAPRPTGILRLQRREYFRVHVPLSHNVVCKVNTAPPGAPPHLVPFRVLDVSNGGVAILIPPASLKVVPGHIFHDSILVIPTVEPLVVSLEVRNVYHVTNRLGQYVERAGCRFINLPPAVEKALQRYIFTVQREMRLHDNRVS</sequence>
<evidence type="ECO:0000259" key="5">
    <source>
        <dbReference type="Pfam" id="PF07317"/>
    </source>
</evidence>
<dbReference type="Gene3D" id="2.40.10.220">
    <property type="entry name" value="predicted glycosyltransferase like domains"/>
    <property type="match status" value="1"/>
</dbReference>
<dbReference type="Pfam" id="PF07317">
    <property type="entry name" value="PilZN"/>
    <property type="match status" value="1"/>
</dbReference>
<evidence type="ECO:0000259" key="4">
    <source>
        <dbReference type="Pfam" id="PF07238"/>
    </source>
</evidence>
<evidence type="ECO:0000313" key="6">
    <source>
        <dbReference type="EMBL" id="BBD77754.1"/>
    </source>
</evidence>
<feature type="domain" description="PilZ" evidence="4">
    <location>
        <begin position="123"/>
        <end position="239"/>
    </location>
</feature>
<keyword evidence="2" id="KW-0547">Nucleotide-binding</keyword>
<evidence type="ECO:0000313" key="7">
    <source>
        <dbReference type="Proteomes" id="UP000262004"/>
    </source>
</evidence>
<organism evidence="6 7">
    <name type="scientific">Hydrogenophilus thermoluteolus</name>
    <name type="common">Pseudomonas hydrogenothermophila</name>
    <dbReference type="NCBI Taxonomy" id="297"/>
    <lineage>
        <taxon>Bacteria</taxon>
        <taxon>Pseudomonadati</taxon>
        <taxon>Pseudomonadota</taxon>
        <taxon>Hydrogenophilia</taxon>
        <taxon>Hydrogenophilales</taxon>
        <taxon>Hydrogenophilaceae</taxon>
        <taxon>Hydrogenophilus</taxon>
    </lineage>
</organism>
<proteinExistence type="inferred from homology"/>
<dbReference type="HAMAP" id="MF_01457">
    <property type="entry name" value="YcgR"/>
    <property type="match status" value="1"/>
</dbReference>
<reference evidence="6 7" key="1">
    <citation type="submission" date="2018-04" db="EMBL/GenBank/DDBJ databases">
        <title>Complete genome sequence of Hydrogenophilus thermoluteolus TH-1.</title>
        <authorList>
            <person name="Arai H."/>
        </authorList>
    </citation>
    <scope>NUCLEOTIDE SEQUENCE [LARGE SCALE GENOMIC DNA]</scope>
    <source>
        <strain evidence="6 7">TH-1</strain>
    </source>
</reference>
<keyword evidence="3" id="KW-0975">Bacterial flagellum</keyword>
<dbReference type="Pfam" id="PF07238">
    <property type="entry name" value="PilZ"/>
    <property type="match status" value="1"/>
</dbReference>
<keyword evidence="6" id="KW-0969">Cilium</keyword>
<dbReference type="RefSeq" id="WP_119335464.1">
    <property type="nucleotide sequence ID" value="NZ_AP018558.1"/>
</dbReference>
<dbReference type="InterPro" id="IPR012349">
    <property type="entry name" value="Split_barrel_FMN-bd"/>
</dbReference>
<keyword evidence="6" id="KW-0282">Flagellum</keyword>
<dbReference type="GO" id="GO:0035438">
    <property type="term" value="F:cyclic-di-GMP binding"/>
    <property type="evidence" value="ECO:0007669"/>
    <property type="project" value="InterPro"/>
</dbReference>
<dbReference type="OrthoDB" id="5296475at2"/>
<dbReference type="Proteomes" id="UP000262004">
    <property type="component" value="Chromosome"/>
</dbReference>
<gene>
    <name evidence="6" type="ORF">HPTL_1492</name>
</gene>
<feature type="domain" description="Type III secretion system flagellar brake protein YcgR PilZN" evidence="5">
    <location>
        <begin position="20"/>
        <end position="121"/>
    </location>
</feature>
<dbReference type="AlphaFoldDB" id="A0A2Z6DYY1"/>
<dbReference type="InterPro" id="IPR009875">
    <property type="entry name" value="PilZ_domain"/>
</dbReference>
<accession>A0A2Z6DYY1</accession>
<evidence type="ECO:0000256" key="2">
    <source>
        <dbReference type="ARBA" id="ARBA00022741"/>
    </source>
</evidence>
<dbReference type="EMBL" id="AP018558">
    <property type="protein sequence ID" value="BBD77754.1"/>
    <property type="molecule type" value="Genomic_DNA"/>
</dbReference>
<keyword evidence="7" id="KW-1185">Reference proteome</keyword>
<evidence type="ECO:0000256" key="1">
    <source>
        <dbReference type="ARBA" id="ARBA00022636"/>
    </source>
</evidence>
<dbReference type="InterPro" id="IPR023787">
    <property type="entry name" value="T3SS_YcgR"/>
</dbReference>
<keyword evidence="6" id="KW-0966">Cell projection</keyword>
<evidence type="ECO:0000256" key="3">
    <source>
        <dbReference type="ARBA" id="ARBA00023143"/>
    </source>
</evidence>
<protein>
    <submittedName>
        <fullName evidence="6">Flagellar brake protein</fullName>
    </submittedName>
</protein>
<dbReference type="Gene3D" id="2.30.110.10">
    <property type="entry name" value="Electron Transport, Fmn-binding Protein, Chain A"/>
    <property type="match status" value="1"/>
</dbReference>
<dbReference type="InterPro" id="IPR009926">
    <property type="entry name" value="T3SS_YcgR_PilZN"/>
</dbReference>
<dbReference type="GO" id="GO:0071945">
    <property type="term" value="P:regulation of bacterial-type flagellum-dependent cell motility by regulation of motor speed"/>
    <property type="evidence" value="ECO:0007669"/>
    <property type="project" value="InterPro"/>
</dbReference>
<keyword evidence="1" id="KW-0973">c-di-GMP</keyword>
<name>A0A2Z6DYY1_HYDTE</name>
<dbReference type="KEGG" id="htl:HPTL_1492"/>